<accession>A0ACC0AQ92</accession>
<reference evidence="2" key="1">
    <citation type="journal article" date="2023" name="Nat. Plants">
        <title>Single-cell RNA sequencing provides a high-resolution roadmap for understanding the multicellular compartmentation of specialized metabolism.</title>
        <authorList>
            <person name="Sun S."/>
            <person name="Shen X."/>
            <person name="Li Y."/>
            <person name="Li Y."/>
            <person name="Wang S."/>
            <person name="Li R."/>
            <person name="Zhang H."/>
            <person name="Shen G."/>
            <person name="Guo B."/>
            <person name="Wei J."/>
            <person name="Xu J."/>
            <person name="St-Pierre B."/>
            <person name="Chen S."/>
            <person name="Sun C."/>
        </authorList>
    </citation>
    <scope>NUCLEOTIDE SEQUENCE [LARGE SCALE GENOMIC DNA]</scope>
</reference>
<organism evidence="1 2">
    <name type="scientific">Catharanthus roseus</name>
    <name type="common">Madagascar periwinkle</name>
    <name type="synonym">Vinca rosea</name>
    <dbReference type="NCBI Taxonomy" id="4058"/>
    <lineage>
        <taxon>Eukaryota</taxon>
        <taxon>Viridiplantae</taxon>
        <taxon>Streptophyta</taxon>
        <taxon>Embryophyta</taxon>
        <taxon>Tracheophyta</taxon>
        <taxon>Spermatophyta</taxon>
        <taxon>Magnoliopsida</taxon>
        <taxon>eudicotyledons</taxon>
        <taxon>Gunneridae</taxon>
        <taxon>Pentapetalae</taxon>
        <taxon>asterids</taxon>
        <taxon>lamiids</taxon>
        <taxon>Gentianales</taxon>
        <taxon>Apocynaceae</taxon>
        <taxon>Rauvolfioideae</taxon>
        <taxon>Vinceae</taxon>
        <taxon>Catharanthinae</taxon>
        <taxon>Catharanthus</taxon>
    </lineage>
</organism>
<name>A0ACC0AQ92_CATRO</name>
<comment type="caution">
    <text evidence="1">The sequence shown here is derived from an EMBL/GenBank/DDBJ whole genome shotgun (WGS) entry which is preliminary data.</text>
</comment>
<gene>
    <name evidence="1" type="ORF">M9H77_21485</name>
</gene>
<keyword evidence="2" id="KW-1185">Reference proteome</keyword>
<dbReference type="EMBL" id="CM044705">
    <property type="protein sequence ID" value="KAI5662162.1"/>
    <property type="molecule type" value="Genomic_DNA"/>
</dbReference>
<evidence type="ECO:0000313" key="2">
    <source>
        <dbReference type="Proteomes" id="UP001060085"/>
    </source>
</evidence>
<evidence type="ECO:0000313" key="1">
    <source>
        <dbReference type="EMBL" id="KAI5662162.1"/>
    </source>
</evidence>
<proteinExistence type="predicted"/>
<protein>
    <submittedName>
        <fullName evidence="1">Uncharacterized protein</fullName>
    </submittedName>
</protein>
<sequence length="308" mass="34567">MLGAYGVGRYSSSISGIRVSSFFLSQAPLTPAFPEDKFIWPFSKNGIYIVKSGYKARMSSMSASSRSDSLSSANQEAKIWNSIYRLPVQPKVSSHRLWLPLKSGTLKVNTDVNVAEGRIVISVIVPNHLGMEPPSSPGVLRTLRYMFFVLHGTRSTQQGEEEKSKVAAEGRGRGREEEKEGRRIAREEEKECKSCGRKKEESKAAAEYFILFFNKKKEEEDAKCASDALILVAFRLLLSASFHGEITKFHQGFFLCGLSCFSPLLLDLFQLIGDPQPLESYLYLIIVRKTRVVVKSMLPVYTSRRPYG</sequence>
<dbReference type="Proteomes" id="UP001060085">
    <property type="component" value="Linkage Group LG05"/>
</dbReference>